<dbReference type="EMBL" id="GBRH01250686">
    <property type="protein sequence ID" value="JAD47209.1"/>
    <property type="molecule type" value="Transcribed_RNA"/>
</dbReference>
<organism evidence="1">
    <name type="scientific">Arundo donax</name>
    <name type="common">Giant reed</name>
    <name type="synonym">Donax arundinaceus</name>
    <dbReference type="NCBI Taxonomy" id="35708"/>
    <lineage>
        <taxon>Eukaryota</taxon>
        <taxon>Viridiplantae</taxon>
        <taxon>Streptophyta</taxon>
        <taxon>Embryophyta</taxon>
        <taxon>Tracheophyta</taxon>
        <taxon>Spermatophyta</taxon>
        <taxon>Magnoliopsida</taxon>
        <taxon>Liliopsida</taxon>
        <taxon>Poales</taxon>
        <taxon>Poaceae</taxon>
        <taxon>PACMAD clade</taxon>
        <taxon>Arundinoideae</taxon>
        <taxon>Arundineae</taxon>
        <taxon>Arundo</taxon>
    </lineage>
</organism>
<reference evidence="1" key="1">
    <citation type="submission" date="2014-09" db="EMBL/GenBank/DDBJ databases">
        <authorList>
            <person name="Magalhaes I.L.F."/>
            <person name="Oliveira U."/>
            <person name="Santos F.R."/>
            <person name="Vidigal T.H.D.A."/>
            <person name="Brescovit A.D."/>
            <person name="Santos A.J."/>
        </authorList>
    </citation>
    <scope>NUCLEOTIDE SEQUENCE</scope>
    <source>
        <tissue evidence="1">Shoot tissue taken approximately 20 cm above the soil surface</tissue>
    </source>
</reference>
<evidence type="ECO:0000313" key="1">
    <source>
        <dbReference type="EMBL" id="JAD47209.1"/>
    </source>
</evidence>
<name>A0A0A9A6A5_ARUDO</name>
<dbReference type="AlphaFoldDB" id="A0A0A9A6A5"/>
<accession>A0A0A9A6A5</accession>
<sequence>MSNHNAGTSIDLQSRNRKLLLRSNYINGGALNSNPVLQLHASICVFNALANHFLPGLHSNRTGKLVLH</sequence>
<reference evidence="1" key="2">
    <citation type="journal article" date="2015" name="Data Brief">
        <title>Shoot transcriptome of the giant reed, Arundo donax.</title>
        <authorList>
            <person name="Barrero R.A."/>
            <person name="Guerrero F.D."/>
            <person name="Moolhuijzen P."/>
            <person name="Goolsby J.A."/>
            <person name="Tidwell J."/>
            <person name="Bellgard S.E."/>
            <person name="Bellgard M.I."/>
        </authorList>
    </citation>
    <scope>NUCLEOTIDE SEQUENCE</scope>
    <source>
        <tissue evidence="1">Shoot tissue taken approximately 20 cm above the soil surface</tissue>
    </source>
</reference>
<proteinExistence type="predicted"/>
<protein>
    <submittedName>
        <fullName evidence="1">Uncharacterized protein</fullName>
    </submittedName>
</protein>